<reference evidence="1 2" key="1">
    <citation type="submission" date="2017-03" db="EMBL/GenBank/DDBJ databases">
        <title>Draft Genome sequence of Marispirochaeta sp. strain JC444.</title>
        <authorList>
            <person name="Shivani Y."/>
            <person name="Subhash Y."/>
            <person name="Sasikala C."/>
            <person name="Ramana C."/>
        </authorList>
    </citation>
    <scope>NUCLEOTIDE SEQUENCE [LARGE SCALE GENOMIC DNA]</scope>
    <source>
        <strain evidence="1 2">JC444</strain>
    </source>
</reference>
<keyword evidence="2" id="KW-1185">Reference proteome</keyword>
<sequence length="149" mass="15530">MALSARVAREFVGAQDEISGVFADSDTYYAGAILAFSSGKLTVAATAESQAIAGIFTGECDDGDRVDAKVISTSNTIKGVVKRGKVWLPHSGAAQSDVGALFVNSSDDAMADAPATATNQYFAYMALDYKSGYLLFDLRCPVAIDNPAA</sequence>
<accession>A0A1Y1S1A0</accession>
<proteinExistence type="predicted"/>
<comment type="caution">
    <text evidence="1">The sequence shown here is derived from an EMBL/GenBank/DDBJ whole genome shotgun (WGS) entry which is preliminary data.</text>
</comment>
<dbReference type="AlphaFoldDB" id="A0A1Y1S1A0"/>
<dbReference type="Proteomes" id="UP000192343">
    <property type="component" value="Unassembled WGS sequence"/>
</dbReference>
<name>A0A1Y1S1A0_9SPIO</name>
<evidence type="ECO:0000313" key="1">
    <source>
        <dbReference type="EMBL" id="ORC37269.1"/>
    </source>
</evidence>
<evidence type="ECO:0000313" key="2">
    <source>
        <dbReference type="Proteomes" id="UP000192343"/>
    </source>
</evidence>
<organism evidence="1 2">
    <name type="scientific">Marispirochaeta aestuarii</name>
    <dbReference type="NCBI Taxonomy" id="1963862"/>
    <lineage>
        <taxon>Bacteria</taxon>
        <taxon>Pseudomonadati</taxon>
        <taxon>Spirochaetota</taxon>
        <taxon>Spirochaetia</taxon>
        <taxon>Spirochaetales</taxon>
        <taxon>Spirochaetaceae</taxon>
        <taxon>Marispirochaeta</taxon>
    </lineage>
</organism>
<dbReference type="EMBL" id="MWQY01000003">
    <property type="protein sequence ID" value="ORC37269.1"/>
    <property type="molecule type" value="Genomic_DNA"/>
</dbReference>
<gene>
    <name evidence="1" type="ORF">B4O97_03505</name>
</gene>
<dbReference type="RefSeq" id="WP_083048375.1">
    <property type="nucleotide sequence ID" value="NZ_MWQY01000003.1"/>
</dbReference>
<protein>
    <submittedName>
        <fullName evidence="1">Uncharacterized protein</fullName>
    </submittedName>
</protein>
<dbReference type="STRING" id="1963862.B4O97_03505"/>